<reference evidence="2" key="4">
    <citation type="submission" date="2022-11" db="EMBL/GenBank/DDBJ databases">
        <title>Draft genome sequence of Sellimonas catena strain 18CBH55.</title>
        <authorList>
            <person name="Atsushi H."/>
            <person name="Moriya O."/>
            <person name="Mitsuo S."/>
        </authorList>
    </citation>
    <scope>NUCLEOTIDE SEQUENCE</scope>
    <source>
        <strain evidence="2">18CBH55</strain>
    </source>
</reference>
<organism evidence="2 3">
    <name type="scientific">Sellimonas catena</name>
    <dbReference type="NCBI Taxonomy" id="2994035"/>
    <lineage>
        <taxon>Bacteria</taxon>
        <taxon>Bacillati</taxon>
        <taxon>Bacillota</taxon>
        <taxon>Clostridia</taxon>
        <taxon>Lachnospirales</taxon>
        <taxon>Lachnospiraceae</taxon>
        <taxon>Sellimonas</taxon>
    </lineage>
</organism>
<dbReference type="EMBL" id="BSCH01000011">
    <property type="protein sequence ID" value="GLG90541.1"/>
    <property type="molecule type" value="Genomic_DNA"/>
</dbReference>
<accession>A0A9W6CBP6</accession>
<dbReference type="AlphaFoldDB" id="A0A9W6CBP6"/>
<evidence type="ECO:0000313" key="1">
    <source>
        <dbReference type="EMBL" id="GLG04894.1"/>
    </source>
</evidence>
<reference evidence="1" key="2">
    <citation type="submission" date="2022-11" db="EMBL/GenBank/DDBJ databases">
        <title>Draft genome sequence of Sellimonas catena strain 12EGH17.</title>
        <authorList>
            <person name="Hisatomi A."/>
            <person name="Ohkuma M."/>
            <person name="Sakamoto M."/>
        </authorList>
    </citation>
    <scope>NUCLEOTIDE SEQUENCE</scope>
    <source>
        <strain evidence="1">12EGH17</strain>
    </source>
</reference>
<sequence length="65" mass="7472">MTIREAGKEIVTTGGGTYRIGFINTDGQEDETELDGFNLTELEELYRDFCKENGFRQNTVTYVER</sequence>
<gene>
    <name evidence="1" type="ORF">Selli1_20680</name>
    <name evidence="2" type="ORF">Selli2_19680</name>
</gene>
<proteinExistence type="predicted"/>
<reference evidence="1" key="1">
    <citation type="submission" date="2022-11" db="EMBL/GenBank/DDBJ databases">
        <title>Draft genome sequence of Sellimonas catena strain 12EGH17.</title>
        <authorList>
            <person name="Atsushi H."/>
            <person name="Moriya O."/>
            <person name="Mitsuo S."/>
        </authorList>
    </citation>
    <scope>NUCLEOTIDE SEQUENCE</scope>
    <source>
        <strain evidence="1">12EGH17</strain>
    </source>
</reference>
<evidence type="ECO:0000313" key="2">
    <source>
        <dbReference type="EMBL" id="GLG90541.1"/>
    </source>
</evidence>
<reference evidence="2 4" key="5">
    <citation type="journal article" date="2023" name="Int. J. Syst. Evol. Microbiol.">
        <title>Sellimonas catena sp. nov., isolated from human faeces.</title>
        <authorList>
            <person name="Hisatomi A."/>
            <person name="Ohkuma M."/>
            <person name="Sakamoto M."/>
        </authorList>
    </citation>
    <scope>NUCLEOTIDE SEQUENCE</scope>
    <source>
        <strain evidence="1 4">12EGH17</strain>
        <strain evidence="2">18CBH55</strain>
    </source>
</reference>
<dbReference type="RefSeq" id="WP_087317463.1">
    <property type="nucleotide sequence ID" value="NZ_BSBO01000021.1"/>
</dbReference>
<dbReference type="Proteomes" id="UP001145094">
    <property type="component" value="Unassembled WGS sequence"/>
</dbReference>
<comment type="caution">
    <text evidence="2">The sequence shown here is derived from an EMBL/GenBank/DDBJ whole genome shotgun (WGS) entry which is preliminary data.</text>
</comment>
<protein>
    <submittedName>
        <fullName evidence="2">Uncharacterized protein</fullName>
    </submittedName>
</protein>
<reference evidence="2" key="3">
    <citation type="submission" date="2022-11" db="EMBL/GenBank/DDBJ databases">
        <title>Draft genome sequence of Sellimonas catena strain 18CBH55.</title>
        <authorList>
            <person name="Hisatomi A."/>
            <person name="Ohkuma M."/>
            <person name="Sakamoto M."/>
        </authorList>
    </citation>
    <scope>NUCLEOTIDE SEQUENCE</scope>
    <source>
        <strain evidence="2">18CBH55</strain>
    </source>
</reference>
<name>A0A9W6CBP6_9FIRM</name>
<evidence type="ECO:0000313" key="3">
    <source>
        <dbReference type="Proteomes" id="UP001145094"/>
    </source>
</evidence>
<dbReference type="Proteomes" id="UP001145145">
    <property type="component" value="Unassembled WGS sequence"/>
</dbReference>
<dbReference type="EMBL" id="BSBO01000021">
    <property type="protein sequence ID" value="GLG04894.1"/>
    <property type="molecule type" value="Genomic_DNA"/>
</dbReference>
<keyword evidence="4" id="KW-1185">Reference proteome</keyword>
<evidence type="ECO:0000313" key="4">
    <source>
        <dbReference type="Proteomes" id="UP001145145"/>
    </source>
</evidence>